<evidence type="ECO:0000313" key="3">
    <source>
        <dbReference type="Proteomes" id="UP000319732"/>
    </source>
</evidence>
<reference evidence="2 3" key="1">
    <citation type="submission" date="2019-06" db="EMBL/GenBank/DDBJ databases">
        <title>Whole genome sequence for Cellvibrionaceae sp. R142.</title>
        <authorList>
            <person name="Wang G."/>
        </authorList>
    </citation>
    <scope>NUCLEOTIDE SEQUENCE [LARGE SCALE GENOMIC DNA]</scope>
    <source>
        <strain evidence="2 3">R142</strain>
    </source>
</reference>
<evidence type="ECO:0000259" key="1">
    <source>
        <dbReference type="Pfam" id="PF00534"/>
    </source>
</evidence>
<dbReference type="CDD" id="cd03811">
    <property type="entry name" value="GT4_GT28_WabH-like"/>
    <property type="match status" value="1"/>
</dbReference>
<evidence type="ECO:0000313" key="2">
    <source>
        <dbReference type="EMBL" id="TQV77648.1"/>
    </source>
</evidence>
<organism evidence="2 3">
    <name type="scientific">Exilibacterium tricleocarpae</name>
    <dbReference type="NCBI Taxonomy" id="2591008"/>
    <lineage>
        <taxon>Bacteria</taxon>
        <taxon>Pseudomonadati</taxon>
        <taxon>Pseudomonadota</taxon>
        <taxon>Gammaproteobacteria</taxon>
        <taxon>Cellvibrionales</taxon>
        <taxon>Cellvibrionaceae</taxon>
        <taxon>Exilibacterium</taxon>
    </lineage>
</organism>
<dbReference type="AlphaFoldDB" id="A0A545TKB7"/>
<dbReference type="Proteomes" id="UP000319732">
    <property type="component" value="Unassembled WGS sequence"/>
</dbReference>
<comment type="caution">
    <text evidence="2">The sequence shown here is derived from an EMBL/GenBank/DDBJ whole genome shotgun (WGS) entry which is preliminary data.</text>
</comment>
<dbReference type="Pfam" id="PF00534">
    <property type="entry name" value="Glycos_transf_1"/>
    <property type="match status" value="1"/>
</dbReference>
<accession>A0A545TKB7</accession>
<gene>
    <name evidence="2" type="ORF">FKG94_14990</name>
</gene>
<proteinExistence type="predicted"/>
<dbReference type="GO" id="GO:1901135">
    <property type="term" value="P:carbohydrate derivative metabolic process"/>
    <property type="evidence" value="ECO:0007669"/>
    <property type="project" value="UniProtKB-ARBA"/>
</dbReference>
<keyword evidence="3" id="KW-1185">Reference proteome</keyword>
<dbReference type="EMBL" id="VHSG01000014">
    <property type="protein sequence ID" value="TQV77648.1"/>
    <property type="molecule type" value="Genomic_DNA"/>
</dbReference>
<keyword evidence="2" id="KW-0808">Transferase</keyword>
<name>A0A545TKB7_9GAMM</name>
<dbReference type="SUPFAM" id="SSF53756">
    <property type="entry name" value="UDP-Glycosyltransferase/glycogen phosphorylase"/>
    <property type="match status" value="1"/>
</dbReference>
<dbReference type="OrthoDB" id="9795746at2"/>
<sequence>MTTHKDDRDTIKVAQVLAGAERGGAENFYTRLVAAMSAVPGLRQKAFLRDFPDRTAQLDRAAVDWAGFRFGGALDLIDRHRYRSALAQFAPDVVLTWMGRASAVTPRGNYRLVHRLGHYYKLKYYRKGDYWIGISKGICDHLINGGMPADKVVHIPNFADETAVTPLPRDSFDTPGAAPLLLAAGRLHVNKGFDILLQALTRIPEAHLWLAGSGPEETTLRGLADELGVTSRVHWLGWRTDVTALMRSADVFICPSRHEGLGSIVMESWAHKCPILATASQGPAELIDDSETGLVTPIDDVDALADAVNQLLGSSGLREKLAANAFAHYRKHYSKDTIVERYWRFFNTIL</sequence>
<feature type="domain" description="Glycosyl transferase family 1" evidence="1">
    <location>
        <begin position="174"/>
        <end position="325"/>
    </location>
</feature>
<dbReference type="InterPro" id="IPR001296">
    <property type="entry name" value="Glyco_trans_1"/>
</dbReference>
<dbReference type="RefSeq" id="WP_142905131.1">
    <property type="nucleotide sequence ID" value="NZ_ML660095.1"/>
</dbReference>
<dbReference type="Gene3D" id="3.40.50.2000">
    <property type="entry name" value="Glycogen Phosphorylase B"/>
    <property type="match status" value="2"/>
</dbReference>
<dbReference type="PANTHER" id="PTHR12526">
    <property type="entry name" value="GLYCOSYLTRANSFERASE"/>
    <property type="match status" value="1"/>
</dbReference>
<dbReference type="GO" id="GO:0016757">
    <property type="term" value="F:glycosyltransferase activity"/>
    <property type="evidence" value="ECO:0007669"/>
    <property type="project" value="InterPro"/>
</dbReference>
<protein>
    <submittedName>
        <fullName evidence="2">Glycosyltransferase</fullName>
    </submittedName>
</protein>